<comment type="caution">
    <text evidence="5">The sequence shown here is derived from an EMBL/GenBank/DDBJ whole genome shotgun (WGS) entry which is preliminary data.</text>
</comment>
<proteinExistence type="inferred from homology"/>
<protein>
    <submittedName>
        <fullName evidence="5">Glycosyltransferase family 2 protein</fullName>
    </submittedName>
</protein>
<dbReference type="InterPro" id="IPR001173">
    <property type="entry name" value="Glyco_trans_2-like"/>
</dbReference>
<dbReference type="GeneID" id="96258045"/>
<dbReference type="EMBL" id="JAFFZM010000002">
    <property type="protein sequence ID" value="MBO8197749.1"/>
    <property type="molecule type" value="Genomic_DNA"/>
</dbReference>
<dbReference type="InterPro" id="IPR029044">
    <property type="entry name" value="Nucleotide-diphossugar_trans"/>
</dbReference>
<dbReference type="Gene3D" id="3.90.550.10">
    <property type="entry name" value="Spore Coat Polysaccharide Biosynthesis Protein SpsA, Chain A"/>
    <property type="match status" value="1"/>
</dbReference>
<dbReference type="PANTHER" id="PTHR43685">
    <property type="entry name" value="GLYCOSYLTRANSFERASE"/>
    <property type="match status" value="1"/>
</dbReference>
<keyword evidence="2" id="KW-0328">Glycosyltransferase</keyword>
<dbReference type="PANTHER" id="PTHR43685:SF5">
    <property type="entry name" value="GLYCOSYLTRANSFERASE EPSE-RELATED"/>
    <property type="match status" value="1"/>
</dbReference>
<keyword evidence="3" id="KW-0808">Transferase</keyword>
<evidence type="ECO:0000313" key="5">
    <source>
        <dbReference type="EMBL" id="MBO8197749.1"/>
    </source>
</evidence>
<dbReference type="Pfam" id="PF00535">
    <property type="entry name" value="Glycos_transf_2"/>
    <property type="match status" value="1"/>
</dbReference>
<evidence type="ECO:0000259" key="4">
    <source>
        <dbReference type="Pfam" id="PF00535"/>
    </source>
</evidence>
<evidence type="ECO:0000313" key="6">
    <source>
        <dbReference type="Proteomes" id="UP000721954"/>
    </source>
</evidence>
<dbReference type="Proteomes" id="UP000721954">
    <property type="component" value="Unassembled WGS sequence"/>
</dbReference>
<keyword evidence="6" id="KW-1185">Reference proteome</keyword>
<reference evidence="5 6" key="1">
    <citation type="submission" date="2021-02" db="EMBL/GenBank/DDBJ databases">
        <title>Streptomyces spirodelae sp. nov., isolated from duckweed.</title>
        <authorList>
            <person name="Saimee Y."/>
            <person name="Duangmal K."/>
        </authorList>
    </citation>
    <scope>NUCLEOTIDE SEQUENCE [LARGE SCALE GENOMIC DNA]</scope>
    <source>
        <strain evidence="5 6">DSM 42105</strain>
    </source>
</reference>
<feature type="domain" description="Glycosyltransferase 2-like" evidence="4">
    <location>
        <begin position="8"/>
        <end position="113"/>
    </location>
</feature>
<gene>
    <name evidence="5" type="ORF">JW613_05455</name>
</gene>
<evidence type="ECO:0000256" key="3">
    <source>
        <dbReference type="ARBA" id="ARBA00022679"/>
    </source>
</evidence>
<comment type="similarity">
    <text evidence="1">Belongs to the glycosyltransferase 2 family.</text>
</comment>
<evidence type="ECO:0000256" key="2">
    <source>
        <dbReference type="ARBA" id="ARBA00022676"/>
    </source>
</evidence>
<evidence type="ECO:0000256" key="1">
    <source>
        <dbReference type="ARBA" id="ARBA00006739"/>
    </source>
</evidence>
<dbReference type="CDD" id="cd00761">
    <property type="entry name" value="Glyco_tranf_GTA_type"/>
    <property type="match status" value="1"/>
</dbReference>
<dbReference type="RefSeq" id="WP_209209531.1">
    <property type="nucleotide sequence ID" value="NZ_JAFFZM010000002.1"/>
</dbReference>
<organism evidence="5 6">
    <name type="scientific">Streptomyces smyrnaeus</name>
    <dbReference type="NCBI Taxonomy" id="1387713"/>
    <lineage>
        <taxon>Bacteria</taxon>
        <taxon>Bacillati</taxon>
        <taxon>Actinomycetota</taxon>
        <taxon>Actinomycetes</taxon>
        <taxon>Kitasatosporales</taxon>
        <taxon>Streptomycetaceae</taxon>
        <taxon>Streptomyces</taxon>
    </lineage>
</organism>
<dbReference type="SUPFAM" id="SSF53448">
    <property type="entry name" value="Nucleotide-diphospho-sugar transferases"/>
    <property type="match status" value="1"/>
</dbReference>
<accession>A0ABS3XQQ7</accession>
<name>A0ABS3XQQ7_9ACTN</name>
<sequence>MVTAVHAAYASFLPNLWKSLREQTHPRWTWWVEIDGDADEVTEVLSGCGAALDPRVRVGAHGGAPLGPAIVRNLALHRGRGRYVQTADADDELEPESLSLLVAALAEHPGTGFALGQARDLLPDGRLRTVPLPLSPGMLERGTLAAHWTTTEEAYRVPVHPAGAMYVRELVTLLGGWQAAEGMEDTALLMAASAATPGVLLPQATLRYRRHADQRSERNRSSSVEGLQVRGVRSRVAGLLALPPWSG</sequence>
<dbReference type="InterPro" id="IPR050834">
    <property type="entry name" value="Glycosyltransf_2"/>
</dbReference>